<sequence>MKSIPKILLVSPLPPPVGGIASWTVYMLDFIGRKEKDYELIHSNSAIKNKRITDKRVINRLVNGTRDFISQYNSLVKKVKTDKPTIVHLTSSASLALFKDYLFARVLKKRGIRSIIHFRFGRICEVKERNNWEWFLLKMVMRAYDEVIVLDMKSYECLFSSGIEHINLVPNPLSNDFLANVNKNRIIGERNKDVILFVGHVIEDKGVYELVEAVCNLKSVRELRLIGPYEIHVKEELLSFAGKEQNKIKFIGTQSSEEIAKEMANCGIFVLPSYSEGFPNVILEAMVSSCPIIATNVGAIPEMLKKDAGISIPPKSVKGLNEAIETLINDPPLAKKMGEYARRTAMSNYRIENIVNQMERIWFKNEDYV</sequence>
<dbReference type="RefSeq" id="WP_132220605.1">
    <property type="nucleotide sequence ID" value="NZ_SMGO01000001.1"/>
</dbReference>
<dbReference type="EMBL" id="SMGO01000001">
    <property type="protein sequence ID" value="TCK84879.1"/>
    <property type="molecule type" value="Genomic_DNA"/>
</dbReference>
<dbReference type="InterPro" id="IPR050194">
    <property type="entry name" value="Glycosyltransferase_grp1"/>
</dbReference>
<comment type="caution">
    <text evidence="2">The sequence shown here is derived from an EMBL/GenBank/DDBJ whole genome shotgun (WGS) entry which is preliminary data.</text>
</comment>
<keyword evidence="2" id="KW-0808">Transferase</keyword>
<dbReference type="GO" id="GO:0016757">
    <property type="term" value="F:glycosyltransferase activity"/>
    <property type="evidence" value="ECO:0007669"/>
    <property type="project" value="InterPro"/>
</dbReference>
<organism evidence="2 3">
    <name type="scientific">Albibacterium bauzanense</name>
    <dbReference type="NCBI Taxonomy" id="653929"/>
    <lineage>
        <taxon>Bacteria</taxon>
        <taxon>Pseudomonadati</taxon>
        <taxon>Bacteroidota</taxon>
        <taxon>Sphingobacteriia</taxon>
        <taxon>Sphingobacteriales</taxon>
        <taxon>Sphingobacteriaceae</taxon>
        <taxon>Albibacterium</taxon>
    </lineage>
</organism>
<evidence type="ECO:0000259" key="1">
    <source>
        <dbReference type="Pfam" id="PF00534"/>
    </source>
</evidence>
<dbReference type="OrthoDB" id="9811239at2"/>
<reference evidence="2 3" key="1">
    <citation type="submission" date="2019-03" db="EMBL/GenBank/DDBJ databases">
        <title>Genomic Encyclopedia of Archaeal and Bacterial Type Strains, Phase II (KMG-II): from individual species to whole genera.</title>
        <authorList>
            <person name="Goeker M."/>
        </authorList>
    </citation>
    <scope>NUCLEOTIDE SEQUENCE [LARGE SCALE GENOMIC DNA]</scope>
    <source>
        <strain evidence="2 3">DSM 22554</strain>
    </source>
</reference>
<dbReference type="PANTHER" id="PTHR45947">
    <property type="entry name" value="SULFOQUINOVOSYL TRANSFERASE SQD2"/>
    <property type="match status" value="1"/>
</dbReference>
<dbReference type="InterPro" id="IPR001296">
    <property type="entry name" value="Glyco_trans_1"/>
</dbReference>
<gene>
    <name evidence="2" type="ORF">C8N28_0174</name>
</gene>
<evidence type="ECO:0000313" key="3">
    <source>
        <dbReference type="Proteomes" id="UP000294616"/>
    </source>
</evidence>
<dbReference type="Proteomes" id="UP000294616">
    <property type="component" value="Unassembled WGS sequence"/>
</dbReference>
<dbReference type="PANTHER" id="PTHR45947:SF3">
    <property type="entry name" value="SULFOQUINOVOSYL TRANSFERASE SQD2"/>
    <property type="match status" value="1"/>
</dbReference>
<name>A0A4R1M5A0_9SPHI</name>
<keyword evidence="3" id="KW-1185">Reference proteome</keyword>
<accession>A0A4R1M5A0</accession>
<dbReference type="Pfam" id="PF00534">
    <property type="entry name" value="Glycos_transf_1"/>
    <property type="match status" value="1"/>
</dbReference>
<protein>
    <submittedName>
        <fullName evidence="2">Glycosyltransferase involved in cell wall biosynthesis</fullName>
    </submittedName>
</protein>
<dbReference type="SUPFAM" id="SSF53756">
    <property type="entry name" value="UDP-Glycosyltransferase/glycogen phosphorylase"/>
    <property type="match status" value="1"/>
</dbReference>
<feature type="domain" description="Glycosyl transferase family 1" evidence="1">
    <location>
        <begin position="190"/>
        <end position="343"/>
    </location>
</feature>
<dbReference type="AlphaFoldDB" id="A0A4R1M5A0"/>
<dbReference type="Gene3D" id="3.40.50.2000">
    <property type="entry name" value="Glycogen Phosphorylase B"/>
    <property type="match status" value="2"/>
</dbReference>
<dbReference type="CDD" id="cd03801">
    <property type="entry name" value="GT4_PimA-like"/>
    <property type="match status" value="1"/>
</dbReference>
<proteinExistence type="predicted"/>
<evidence type="ECO:0000313" key="2">
    <source>
        <dbReference type="EMBL" id="TCK84879.1"/>
    </source>
</evidence>